<evidence type="ECO:0000256" key="1">
    <source>
        <dbReference type="ARBA" id="ARBA00012513"/>
    </source>
</evidence>
<dbReference type="EC" id="2.7.11.1" evidence="1"/>
<dbReference type="SUPFAM" id="SSF56112">
    <property type="entry name" value="Protein kinase-like (PK-like)"/>
    <property type="match status" value="1"/>
</dbReference>
<proteinExistence type="predicted"/>
<keyword evidence="2" id="KW-0808">Transferase</keyword>
<evidence type="ECO:0000256" key="3">
    <source>
        <dbReference type="ARBA" id="ARBA00022741"/>
    </source>
</evidence>
<dbReference type="Proteomes" id="UP000544095">
    <property type="component" value="Unassembled WGS sequence"/>
</dbReference>
<gene>
    <name evidence="7" type="ORF">FPANT_4150</name>
</gene>
<comment type="caution">
    <text evidence="7">The sequence shown here is derived from an EMBL/GenBank/DDBJ whole genome shotgun (WGS) entry which is preliminary data.</text>
</comment>
<dbReference type="EMBL" id="JAAOAR010000188">
    <property type="protein sequence ID" value="KAF5597204.1"/>
    <property type="molecule type" value="Genomic_DNA"/>
</dbReference>
<dbReference type="PANTHER" id="PTHR43671">
    <property type="entry name" value="SERINE/THREONINE-PROTEIN KINASE NEK"/>
    <property type="match status" value="1"/>
</dbReference>
<feature type="domain" description="Protein kinase" evidence="6">
    <location>
        <begin position="167"/>
        <end position="481"/>
    </location>
</feature>
<evidence type="ECO:0000256" key="4">
    <source>
        <dbReference type="ARBA" id="ARBA00022777"/>
    </source>
</evidence>
<dbReference type="Gene3D" id="1.10.510.10">
    <property type="entry name" value="Transferase(Phosphotransferase) domain 1"/>
    <property type="match status" value="1"/>
</dbReference>
<name>A0A8H5PI94_9HYPO</name>
<dbReference type="PROSITE" id="PS50011">
    <property type="entry name" value="PROTEIN_KINASE_DOM"/>
    <property type="match status" value="1"/>
</dbReference>
<evidence type="ECO:0000259" key="6">
    <source>
        <dbReference type="PROSITE" id="PS50011"/>
    </source>
</evidence>
<dbReference type="AlphaFoldDB" id="A0A8H5PI94"/>
<dbReference type="GO" id="GO:0004674">
    <property type="term" value="F:protein serine/threonine kinase activity"/>
    <property type="evidence" value="ECO:0007669"/>
    <property type="project" value="UniProtKB-EC"/>
</dbReference>
<dbReference type="InterPro" id="IPR011009">
    <property type="entry name" value="Kinase-like_dom_sf"/>
</dbReference>
<sequence length="481" mass="55281">MSDYRLAHEILGMAGNGFDISAIDEETFGMARELYENCIPIQISEVDRLRFQTITESAKGNPNYTIKFSDIKGLAHWLYKRFRRDKEQRKQVQRAINKAIQHFRSENDVTTASKSLEQTWGGDAFTVSTLFLSAVFSNSVSFLSPELTYCFNLDTRFTGHDSETSRDAKLYRKLDGRIGRTIRRITREQREKRPPRIPCPITRPEVEQVAYVLRRLADLKDSYYDPKLITRGPRLNLSGIFQAEVTNPKKNPFPNVSHPLAMKEQSIIADHRIIDYLNEVRISRQFGLANVIAFRGWTYTNQHIRIVMDRMETDLENRLGDKGTWKTRPFKPNCNSKPLLNIFLDKEDNVVLGDFGVSKQARDGFETTLATFTGTIAYMAPEVLDARPKATAYTSKADVWALGCVLYRMLSGHPLIEPHDDKNRVIAAVSDFKKSRMDNLRRPERPKEYQYEFLDGLLDCDESTRLSVSDALSKCSVWEGY</sequence>
<keyword evidence="3" id="KW-0547">Nucleotide-binding</keyword>
<organism evidence="7 8">
    <name type="scientific">Fusarium pseudoanthophilum</name>
    <dbReference type="NCBI Taxonomy" id="48495"/>
    <lineage>
        <taxon>Eukaryota</taxon>
        <taxon>Fungi</taxon>
        <taxon>Dikarya</taxon>
        <taxon>Ascomycota</taxon>
        <taxon>Pezizomycotina</taxon>
        <taxon>Sordariomycetes</taxon>
        <taxon>Hypocreomycetidae</taxon>
        <taxon>Hypocreales</taxon>
        <taxon>Nectriaceae</taxon>
        <taxon>Fusarium</taxon>
        <taxon>Fusarium fujikuroi species complex</taxon>
    </lineage>
</organism>
<accession>A0A8H5PI94</accession>
<evidence type="ECO:0000313" key="8">
    <source>
        <dbReference type="Proteomes" id="UP000544095"/>
    </source>
</evidence>
<keyword evidence="8" id="KW-1185">Reference proteome</keyword>
<evidence type="ECO:0000256" key="2">
    <source>
        <dbReference type="ARBA" id="ARBA00022679"/>
    </source>
</evidence>
<dbReference type="InterPro" id="IPR050660">
    <property type="entry name" value="NEK_Ser/Thr_kinase"/>
</dbReference>
<dbReference type="InterPro" id="IPR000719">
    <property type="entry name" value="Prot_kinase_dom"/>
</dbReference>
<protein>
    <recommendedName>
        <fullName evidence="1">non-specific serine/threonine protein kinase</fullName>
        <ecNumber evidence="1">2.7.11.1</ecNumber>
    </recommendedName>
</protein>
<keyword evidence="4 7" id="KW-0418">Kinase</keyword>
<dbReference type="GO" id="GO:0005524">
    <property type="term" value="F:ATP binding"/>
    <property type="evidence" value="ECO:0007669"/>
    <property type="project" value="UniProtKB-KW"/>
</dbReference>
<evidence type="ECO:0000256" key="5">
    <source>
        <dbReference type="ARBA" id="ARBA00022840"/>
    </source>
</evidence>
<dbReference type="PANTHER" id="PTHR43671:SF13">
    <property type="entry name" value="SERINE_THREONINE-PROTEIN KINASE NEK2"/>
    <property type="match status" value="1"/>
</dbReference>
<keyword evidence="5" id="KW-0067">ATP-binding</keyword>
<reference evidence="7 8" key="1">
    <citation type="submission" date="2020-05" db="EMBL/GenBank/DDBJ databases">
        <title>Identification and distribution of gene clusters putatively required for synthesis of sphingolipid metabolism inhibitors in phylogenetically diverse species of the filamentous fungus Fusarium.</title>
        <authorList>
            <person name="Kim H.-S."/>
            <person name="Busman M."/>
            <person name="Brown D.W."/>
            <person name="Divon H."/>
            <person name="Uhlig S."/>
            <person name="Proctor R.H."/>
        </authorList>
    </citation>
    <scope>NUCLEOTIDE SEQUENCE [LARGE SCALE GENOMIC DNA]</scope>
    <source>
        <strain evidence="7 8">NRRL 25211</strain>
    </source>
</reference>
<evidence type="ECO:0000313" key="7">
    <source>
        <dbReference type="EMBL" id="KAF5597204.1"/>
    </source>
</evidence>
<dbReference type="Pfam" id="PF00069">
    <property type="entry name" value="Pkinase"/>
    <property type="match status" value="1"/>
</dbReference>